<dbReference type="Gene3D" id="1.10.3210.10">
    <property type="entry name" value="Hypothetical protein af1432"/>
    <property type="match status" value="1"/>
</dbReference>
<dbReference type="InterPro" id="IPR006674">
    <property type="entry name" value="HD_domain"/>
</dbReference>
<dbReference type="EMBL" id="FNAQ01000003">
    <property type="protein sequence ID" value="SDE06117.1"/>
    <property type="molecule type" value="Genomic_DNA"/>
</dbReference>
<evidence type="ECO:0000256" key="5">
    <source>
        <dbReference type="ARBA" id="ARBA00012964"/>
    </source>
</evidence>
<dbReference type="InterPro" id="IPR003607">
    <property type="entry name" value="HD/PDEase_dom"/>
</dbReference>
<comment type="cofactor">
    <cofactor evidence="3">
        <name>Co(2+)</name>
        <dbReference type="ChEBI" id="CHEBI:48828"/>
    </cofactor>
</comment>
<name>A0A1G6ZV57_9BACT</name>
<evidence type="ECO:0000256" key="7">
    <source>
        <dbReference type="ARBA" id="ARBA00022801"/>
    </source>
</evidence>
<dbReference type="RefSeq" id="WP_092076712.1">
    <property type="nucleotide sequence ID" value="NZ_FNAQ01000003.1"/>
</dbReference>
<sequence length="206" mass="23042">MAKRALANFFFEVGMLKRTPRSGFQFLGSGAESVAEHSFRTATIGYALARLAGDVDAGRVVLLCLFHDLPEARLGDLNYVNKKYVQADEQRAVDDLAATLPFGDDYRALLGEFSAGQTAEACLAQDADQLEMILALKEYKDLGNRYADAWYPFAVRRLQTELARELAEAIWETDSSLWWFDDGSDWWVHGRRQPPESLPPASTDQG</sequence>
<evidence type="ECO:0000256" key="1">
    <source>
        <dbReference type="ARBA" id="ARBA00001638"/>
    </source>
</evidence>
<evidence type="ECO:0000256" key="4">
    <source>
        <dbReference type="ARBA" id="ARBA00011738"/>
    </source>
</evidence>
<comment type="catalytic activity">
    <reaction evidence="1">
        <text>a 2'-deoxyribonucleoside 5'-phosphate + H2O = a 2'-deoxyribonucleoside + phosphate</text>
        <dbReference type="Rhea" id="RHEA:36167"/>
        <dbReference type="ChEBI" id="CHEBI:15377"/>
        <dbReference type="ChEBI" id="CHEBI:18274"/>
        <dbReference type="ChEBI" id="CHEBI:43474"/>
        <dbReference type="ChEBI" id="CHEBI:65317"/>
        <dbReference type="EC" id="3.1.3.89"/>
    </reaction>
</comment>
<reference evidence="10" key="1">
    <citation type="submission" date="2016-10" db="EMBL/GenBank/DDBJ databases">
        <authorList>
            <person name="Varghese N."/>
            <person name="Submissions S."/>
        </authorList>
    </citation>
    <scope>NUCLEOTIDE SEQUENCE [LARGE SCALE GENOMIC DNA]</scope>
    <source>
        <strain evidence="10">DSM 8987</strain>
    </source>
</reference>
<evidence type="ECO:0000256" key="2">
    <source>
        <dbReference type="ARBA" id="ARBA00001936"/>
    </source>
</evidence>
<comment type="subunit">
    <text evidence="4">Homodimer.</text>
</comment>
<dbReference type="PANTHER" id="PTHR11845">
    <property type="entry name" value="5'-DEOXYNUCLEOTIDASE HDDC2"/>
    <property type="match status" value="1"/>
</dbReference>
<evidence type="ECO:0000313" key="9">
    <source>
        <dbReference type="EMBL" id="SDE06117.1"/>
    </source>
</evidence>
<dbReference type="GO" id="GO:0046872">
    <property type="term" value="F:metal ion binding"/>
    <property type="evidence" value="ECO:0007669"/>
    <property type="project" value="UniProtKB-KW"/>
</dbReference>
<dbReference type="EC" id="3.1.3.89" evidence="5"/>
<dbReference type="InterPro" id="IPR039356">
    <property type="entry name" value="YfbR/HDDC2"/>
</dbReference>
<feature type="domain" description="HD/PDEase" evidence="8">
    <location>
        <begin position="30"/>
        <end position="142"/>
    </location>
</feature>
<keyword evidence="7 9" id="KW-0378">Hydrolase</keyword>
<dbReference type="GO" id="GO:0002953">
    <property type="term" value="F:5'-deoxynucleotidase activity"/>
    <property type="evidence" value="ECO:0007669"/>
    <property type="project" value="UniProtKB-EC"/>
</dbReference>
<dbReference type="Pfam" id="PF13023">
    <property type="entry name" value="HD_3"/>
    <property type="match status" value="1"/>
</dbReference>
<evidence type="ECO:0000259" key="8">
    <source>
        <dbReference type="SMART" id="SM00471"/>
    </source>
</evidence>
<evidence type="ECO:0000313" key="10">
    <source>
        <dbReference type="Proteomes" id="UP000243205"/>
    </source>
</evidence>
<comment type="cofactor">
    <cofactor evidence="2">
        <name>Mn(2+)</name>
        <dbReference type="ChEBI" id="CHEBI:29035"/>
    </cofactor>
</comment>
<keyword evidence="6" id="KW-0479">Metal-binding</keyword>
<accession>A0A1G6ZV57</accession>
<proteinExistence type="predicted"/>
<dbReference type="SUPFAM" id="SSF109604">
    <property type="entry name" value="HD-domain/PDEase-like"/>
    <property type="match status" value="1"/>
</dbReference>
<gene>
    <name evidence="9" type="ORF">SAMN05661003_103127</name>
</gene>
<dbReference type="PANTHER" id="PTHR11845:SF13">
    <property type="entry name" value="5'-DEOXYNUCLEOTIDASE HDDC2"/>
    <property type="match status" value="1"/>
</dbReference>
<organism evidence="9 10">
    <name type="scientific">Desulfuromonas thiophila</name>
    <dbReference type="NCBI Taxonomy" id="57664"/>
    <lineage>
        <taxon>Bacteria</taxon>
        <taxon>Pseudomonadati</taxon>
        <taxon>Thermodesulfobacteriota</taxon>
        <taxon>Desulfuromonadia</taxon>
        <taxon>Desulfuromonadales</taxon>
        <taxon>Desulfuromonadaceae</taxon>
        <taxon>Desulfuromonas</taxon>
    </lineage>
</organism>
<dbReference type="STRING" id="57664.SAMN05661003_103127"/>
<dbReference type="OrthoDB" id="9786155at2"/>
<dbReference type="Proteomes" id="UP000243205">
    <property type="component" value="Unassembled WGS sequence"/>
</dbReference>
<keyword evidence="10" id="KW-1185">Reference proteome</keyword>
<dbReference type="AlphaFoldDB" id="A0A1G6ZV57"/>
<dbReference type="SMART" id="SM00471">
    <property type="entry name" value="HDc"/>
    <property type="match status" value="1"/>
</dbReference>
<evidence type="ECO:0000256" key="6">
    <source>
        <dbReference type="ARBA" id="ARBA00022723"/>
    </source>
</evidence>
<protein>
    <recommendedName>
        <fullName evidence="5">5'-deoxynucleotidase</fullName>
        <ecNumber evidence="5">3.1.3.89</ecNumber>
    </recommendedName>
</protein>
<dbReference type="GO" id="GO:0005737">
    <property type="term" value="C:cytoplasm"/>
    <property type="evidence" value="ECO:0007669"/>
    <property type="project" value="TreeGrafter"/>
</dbReference>
<evidence type="ECO:0000256" key="3">
    <source>
        <dbReference type="ARBA" id="ARBA00001941"/>
    </source>
</evidence>